<dbReference type="KEGG" id="achi:CDG60_06500"/>
<proteinExistence type="predicted"/>
<accession>A0A3B7LV31</accession>
<name>A0A3B7LV31_9GAMM</name>
<evidence type="ECO:0000313" key="2">
    <source>
        <dbReference type="Proteomes" id="UP000263753"/>
    </source>
</evidence>
<protein>
    <submittedName>
        <fullName evidence="1">Uncharacterized protein</fullName>
    </submittedName>
</protein>
<dbReference type="Proteomes" id="UP000263753">
    <property type="component" value="Chromosome"/>
</dbReference>
<sequence length="78" mass="9207">MAIGLISDTLMHTPCYTSRILPAFYIVNSVKIQLLNLRAKIKNTVAQYSMEQRFFVRRSPNYNHDFCVYFDQNNRLDT</sequence>
<evidence type="ECO:0000313" key="1">
    <source>
        <dbReference type="EMBL" id="AXY56251.1"/>
    </source>
</evidence>
<reference evidence="2" key="1">
    <citation type="submission" date="2018-09" db="EMBL/GenBank/DDBJ databases">
        <title>The complete genome of Acinetobacter sp. strain WCHAc010005.</title>
        <authorList>
            <person name="Hu Y."/>
            <person name="Long H."/>
            <person name="Feng Y."/>
            <person name="Zong Z."/>
        </authorList>
    </citation>
    <scope>NUCLEOTIDE SEQUENCE [LARGE SCALE GENOMIC DNA]</scope>
    <source>
        <strain evidence="2">WCHAc010005</strain>
    </source>
</reference>
<gene>
    <name evidence="1" type="ORF">CDG60_06500</name>
</gene>
<dbReference type="EMBL" id="CP032134">
    <property type="protein sequence ID" value="AXY56251.1"/>
    <property type="molecule type" value="Genomic_DNA"/>
</dbReference>
<organism evidence="1 2">
    <name type="scientific">Acinetobacter chinensis</name>
    <dbReference type="NCBI Taxonomy" id="2004650"/>
    <lineage>
        <taxon>Bacteria</taxon>
        <taxon>Pseudomonadati</taxon>
        <taxon>Pseudomonadota</taxon>
        <taxon>Gammaproteobacteria</taxon>
        <taxon>Moraxellales</taxon>
        <taxon>Moraxellaceae</taxon>
        <taxon>Acinetobacter</taxon>
    </lineage>
</organism>
<dbReference type="AlphaFoldDB" id="A0A3B7LV31"/>